<keyword evidence="7 11" id="KW-1133">Transmembrane helix</keyword>
<dbReference type="PANTHER" id="PTHR30012:SF0">
    <property type="entry name" value="TYPE II SECRETION SYSTEM PROTEIN F-RELATED"/>
    <property type="match status" value="1"/>
</dbReference>
<feature type="domain" description="Type II secretion system protein GspF" evidence="12">
    <location>
        <begin position="279"/>
        <end position="398"/>
    </location>
</feature>
<sequence length="405" mass="45985">MLFKYKGLDQSGKKISSKIEANSIEEAKIKLKAKKIILKQLQENKDPQFFKNSLTYSKTINASILSEFSRDLSIYLNSGISIISAIKLINERYKKNKKLNTFFESISVFLDEGKSFYMALELQNSLKLPEFYKQSIKISENGGLLKTVLIELAQFLKEQERIKKQMVTAMAYPLFILTVSLFVVGFMLSFIVPKITDIFQQYNQALPSITIFVIALGDFFSAYSRLIFILLLLGILLFVFSYKKSKSFCFFVDKILLSIPFVGKLIELNELSRFSYMNSVLIRSGVPIVHSFKLASNIIKNSVIKELFFECSLKVVEGEKLSKTLNNSKIYKVESSFIHAIAIGEETSELSNILNNLANLYNENSKDKIAIFLALLEPTFMLFVGVVIGFIVIAMLLPIFSMNLG</sequence>
<evidence type="ECO:0000256" key="7">
    <source>
        <dbReference type="ARBA" id="ARBA00022989"/>
    </source>
</evidence>
<protein>
    <recommendedName>
        <fullName evidence="9">General secretion pathway protein F</fullName>
    </recommendedName>
</protein>
<dbReference type="EMBL" id="PDKJ01000006">
    <property type="protein sequence ID" value="RXJ68314.1"/>
    <property type="molecule type" value="Genomic_DNA"/>
</dbReference>
<evidence type="ECO:0000256" key="6">
    <source>
        <dbReference type="ARBA" id="ARBA00022692"/>
    </source>
</evidence>
<dbReference type="Proteomes" id="UP000290172">
    <property type="component" value="Unassembled WGS sequence"/>
</dbReference>
<comment type="function">
    <text evidence="1">Component of the type II secretion system inner membrane complex required for the energy-dependent secretion of extracellular factors such as proteases and toxins from the periplasm.</text>
</comment>
<dbReference type="PROSITE" id="PS00874">
    <property type="entry name" value="T2SP_F"/>
    <property type="match status" value="1"/>
</dbReference>
<evidence type="ECO:0000313" key="14">
    <source>
        <dbReference type="Proteomes" id="UP000290172"/>
    </source>
</evidence>
<evidence type="ECO:0000256" key="11">
    <source>
        <dbReference type="SAM" id="Phobius"/>
    </source>
</evidence>
<evidence type="ECO:0000256" key="10">
    <source>
        <dbReference type="RuleBase" id="RU003923"/>
    </source>
</evidence>
<evidence type="ECO:0000256" key="1">
    <source>
        <dbReference type="ARBA" id="ARBA00002684"/>
    </source>
</evidence>
<feature type="domain" description="Type II secretion system protein GspF" evidence="12">
    <location>
        <begin position="68"/>
        <end position="193"/>
    </location>
</feature>
<reference evidence="13 14" key="1">
    <citation type="submission" date="2017-10" db="EMBL/GenBank/DDBJ databases">
        <title>Genomics of the genus Arcobacter.</title>
        <authorList>
            <person name="Perez-Cataluna A."/>
            <person name="Figueras M.J."/>
        </authorList>
    </citation>
    <scope>NUCLEOTIDE SEQUENCE [LARGE SCALE GENOMIC DNA]</scope>
    <source>
        <strain evidence="13 14">CECT 8993</strain>
    </source>
</reference>
<keyword evidence="5" id="KW-1003">Cell membrane</keyword>
<comment type="subcellular location">
    <subcellularLocation>
        <location evidence="2 10">Cell membrane</location>
        <topology evidence="2 10">Multi-pass membrane protein</topology>
    </subcellularLocation>
</comment>
<feature type="transmembrane region" description="Helical" evidence="11">
    <location>
        <begin position="171"/>
        <end position="191"/>
    </location>
</feature>
<gene>
    <name evidence="13" type="ORF">CRV08_08670</name>
</gene>
<evidence type="ECO:0000256" key="9">
    <source>
        <dbReference type="ARBA" id="ARBA00030750"/>
    </source>
</evidence>
<dbReference type="InterPro" id="IPR018076">
    <property type="entry name" value="T2SS_GspF_dom"/>
</dbReference>
<evidence type="ECO:0000256" key="4">
    <source>
        <dbReference type="ARBA" id="ARBA00022448"/>
    </source>
</evidence>
<dbReference type="GO" id="GO:0009306">
    <property type="term" value="P:protein secretion"/>
    <property type="evidence" value="ECO:0007669"/>
    <property type="project" value="InterPro"/>
</dbReference>
<dbReference type="AlphaFoldDB" id="A0A4Q0YF65"/>
<dbReference type="Pfam" id="PF00482">
    <property type="entry name" value="T2SSF"/>
    <property type="match status" value="2"/>
</dbReference>
<evidence type="ECO:0000256" key="2">
    <source>
        <dbReference type="ARBA" id="ARBA00004651"/>
    </source>
</evidence>
<dbReference type="Gene3D" id="1.20.81.30">
    <property type="entry name" value="Type II secretion system (T2SS), domain F"/>
    <property type="match status" value="2"/>
</dbReference>
<feature type="transmembrane region" description="Helical" evidence="11">
    <location>
        <begin position="211"/>
        <end position="240"/>
    </location>
</feature>
<dbReference type="InterPro" id="IPR003004">
    <property type="entry name" value="GspF/PilC"/>
</dbReference>
<dbReference type="RefSeq" id="WP_128981145.1">
    <property type="nucleotide sequence ID" value="NZ_PDKJ01000006.1"/>
</dbReference>
<keyword evidence="6 10" id="KW-0812">Transmembrane</keyword>
<evidence type="ECO:0000259" key="12">
    <source>
        <dbReference type="Pfam" id="PF00482"/>
    </source>
</evidence>
<dbReference type="InterPro" id="IPR042094">
    <property type="entry name" value="T2SS_GspF_sf"/>
</dbReference>
<evidence type="ECO:0000256" key="8">
    <source>
        <dbReference type="ARBA" id="ARBA00023136"/>
    </source>
</evidence>
<dbReference type="GO" id="GO:0005886">
    <property type="term" value="C:plasma membrane"/>
    <property type="evidence" value="ECO:0007669"/>
    <property type="project" value="UniProtKB-SubCell"/>
</dbReference>
<evidence type="ECO:0000256" key="5">
    <source>
        <dbReference type="ARBA" id="ARBA00022475"/>
    </source>
</evidence>
<comment type="similarity">
    <text evidence="3 10">Belongs to the GSP F family.</text>
</comment>
<evidence type="ECO:0000313" key="13">
    <source>
        <dbReference type="EMBL" id="RXJ68314.1"/>
    </source>
</evidence>
<evidence type="ECO:0000256" key="3">
    <source>
        <dbReference type="ARBA" id="ARBA00005745"/>
    </source>
</evidence>
<dbReference type="InterPro" id="IPR001992">
    <property type="entry name" value="T2SS_GspF/T4SS_PilC_CS"/>
</dbReference>
<comment type="caution">
    <text evidence="13">The sequence shown here is derived from an EMBL/GenBank/DDBJ whole genome shotgun (WGS) entry which is preliminary data.</text>
</comment>
<dbReference type="PANTHER" id="PTHR30012">
    <property type="entry name" value="GENERAL SECRETION PATHWAY PROTEIN"/>
    <property type="match status" value="1"/>
</dbReference>
<organism evidence="13 14">
    <name type="scientific">Halarcobacter ebronensis</name>
    <dbReference type="NCBI Taxonomy" id="1462615"/>
    <lineage>
        <taxon>Bacteria</taxon>
        <taxon>Pseudomonadati</taxon>
        <taxon>Campylobacterota</taxon>
        <taxon>Epsilonproteobacteria</taxon>
        <taxon>Campylobacterales</taxon>
        <taxon>Arcobacteraceae</taxon>
        <taxon>Halarcobacter</taxon>
    </lineage>
</organism>
<name>A0A4Q0YF65_9BACT</name>
<proteinExistence type="inferred from homology"/>
<accession>A0A4Q0YF65</accession>
<dbReference type="PRINTS" id="PR00812">
    <property type="entry name" value="BCTERIALGSPF"/>
</dbReference>
<keyword evidence="4 10" id="KW-0813">Transport</keyword>
<keyword evidence="8 11" id="KW-0472">Membrane</keyword>
<feature type="transmembrane region" description="Helical" evidence="11">
    <location>
        <begin position="369"/>
        <end position="400"/>
    </location>
</feature>